<feature type="domain" description="HAMP" evidence="9">
    <location>
        <begin position="198"/>
        <end position="251"/>
    </location>
</feature>
<evidence type="ECO:0000256" key="1">
    <source>
        <dbReference type="ARBA" id="ARBA00004370"/>
    </source>
</evidence>
<dbReference type="InterPro" id="IPR004089">
    <property type="entry name" value="MCPsignal_dom"/>
</dbReference>
<dbReference type="GO" id="GO:0004888">
    <property type="term" value="F:transmembrane signaling receptor activity"/>
    <property type="evidence" value="ECO:0007669"/>
    <property type="project" value="InterPro"/>
</dbReference>
<dbReference type="PROSITE" id="PS50885">
    <property type="entry name" value="HAMP"/>
    <property type="match status" value="2"/>
</dbReference>
<evidence type="ECO:0000256" key="6">
    <source>
        <dbReference type="SAM" id="MobiDB-lite"/>
    </source>
</evidence>
<dbReference type="CDD" id="cd11386">
    <property type="entry name" value="MCP_signal"/>
    <property type="match status" value="1"/>
</dbReference>
<feature type="domain" description="HAMP" evidence="9">
    <location>
        <begin position="502"/>
        <end position="554"/>
    </location>
</feature>
<comment type="similarity">
    <text evidence="3">Belongs to the methyl-accepting chemotaxis (MCP) protein family.</text>
</comment>
<comment type="subcellular location">
    <subcellularLocation>
        <location evidence="1">Membrane</location>
    </subcellularLocation>
</comment>
<dbReference type="OrthoDB" id="354287at2"/>
<dbReference type="InterPro" id="IPR035965">
    <property type="entry name" value="PAS-like_dom_sf"/>
</dbReference>
<organism evidence="10 11">
    <name type="scientific">Thioclava dalianensis</name>
    <dbReference type="NCBI Taxonomy" id="1185766"/>
    <lineage>
        <taxon>Bacteria</taxon>
        <taxon>Pseudomonadati</taxon>
        <taxon>Pseudomonadota</taxon>
        <taxon>Alphaproteobacteria</taxon>
        <taxon>Rhodobacterales</taxon>
        <taxon>Paracoccaceae</taxon>
        <taxon>Thioclava</taxon>
    </lineage>
</organism>
<dbReference type="Pfam" id="PF00672">
    <property type="entry name" value="HAMP"/>
    <property type="match status" value="1"/>
</dbReference>
<keyword evidence="7" id="KW-1133">Transmembrane helix</keyword>
<dbReference type="Pfam" id="PF13426">
    <property type="entry name" value="PAS_9"/>
    <property type="match status" value="1"/>
</dbReference>
<dbReference type="Proteomes" id="UP000027725">
    <property type="component" value="Unassembled WGS sequence"/>
</dbReference>
<keyword evidence="7" id="KW-0472">Membrane</keyword>
<keyword evidence="7" id="KW-0812">Transmembrane</keyword>
<dbReference type="GO" id="GO:0016020">
    <property type="term" value="C:membrane"/>
    <property type="evidence" value="ECO:0007669"/>
    <property type="project" value="UniProtKB-SubCell"/>
</dbReference>
<evidence type="ECO:0000259" key="8">
    <source>
        <dbReference type="PROSITE" id="PS50111"/>
    </source>
</evidence>
<evidence type="ECO:0000313" key="10">
    <source>
        <dbReference type="EMBL" id="KEP70864.1"/>
    </source>
</evidence>
<feature type="transmembrane region" description="Helical" evidence="7">
    <location>
        <begin position="180"/>
        <end position="200"/>
    </location>
</feature>
<dbReference type="Gene3D" id="3.30.450.20">
    <property type="entry name" value="PAS domain"/>
    <property type="match status" value="2"/>
</dbReference>
<name>A0A074TGS7_9RHOB</name>
<reference evidence="10 11" key="1">
    <citation type="submission" date="2014-03" db="EMBL/GenBank/DDBJ databases">
        <title>The draft genome sequence of Thioclava dalianensis DLFJ1-1.</title>
        <authorList>
            <person name="Lai Q."/>
            <person name="Shao Z."/>
        </authorList>
    </citation>
    <scope>NUCLEOTIDE SEQUENCE [LARGE SCALE GENOMIC DNA]</scope>
    <source>
        <strain evidence="10 11">DLFJ1-1</strain>
    </source>
</reference>
<dbReference type="SMART" id="SM00304">
    <property type="entry name" value="HAMP"/>
    <property type="match status" value="2"/>
</dbReference>
<evidence type="ECO:0000256" key="2">
    <source>
        <dbReference type="ARBA" id="ARBA00022500"/>
    </source>
</evidence>
<dbReference type="CDD" id="cd06225">
    <property type="entry name" value="HAMP"/>
    <property type="match status" value="1"/>
</dbReference>
<evidence type="ECO:0000256" key="4">
    <source>
        <dbReference type="PROSITE-ProRule" id="PRU00284"/>
    </source>
</evidence>
<protein>
    <submittedName>
        <fullName evidence="10">Chemotaxis protein</fullName>
    </submittedName>
</protein>
<dbReference type="PANTHER" id="PTHR43531">
    <property type="entry name" value="PROTEIN ICFG"/>
    <property type="match status" value="1"/>
</dbReference>
<keyword evidence="5" id="KW-0175">Coiled coil</keyword>
<dbReference type="InterPro" id="IPR003660">
    <property type="entry name" value="HAMP_dom"/>
</dbReference>
<dbReference type="PANTHER" id="PTHR43531:SF11">
    <property type="entry name" value="METHYL-ACCEPTING CHEMOTAXIS PROTEIN 3"/>
    <property type="match status" value="1"/>
</dbReference>
<dbReference type="FunFam" id="1.10.287.950:FF:000001">
    <property type="entry name" value="Methyl-accepting chemotaxis sensory transducer"/>
    <property type="match status" value="1"/>
</dbReference>
<evidence type="ECO:0000256" key="7">
    <source>
        <dbReference type="SAM" id="Phobius"/>
    </source>
</evidence>
<comment type="caution">
    <text evidence="10">The sequence shown here is derived from an EMBL/GenBank/DDBJ whole genome shotgun (WGS) entry which is preliminary data.</text>
</comment>
<dbReference type="STRING" id="1185766.SAMN05216224_102531"/>
<keyword evidence="11" id="KW-1185">Reference proteome</keyword>
<gene>
    <name evidence="10" type="ORF">DL1_13700</name>
</gene>
<keyword evidence="4" id="KW-0807">Transducer</keyword>
<dbReference type="Pfam" id="PF13188">
    <property type="entry name" value="PAS_8"/>
    <property type="match status" value="1"/>
</dbReference>
<dbReference type="InterPro" id="IPR051310">
    <property type="entry name" value="MCP_chemotaxis"/>
</dbReference>
<evidence type="ECO:0000256" key="3">
    <source>
        <dbReference type="ARBA" id="ARBA00029447"/>
    </source>
</evidence>
<dbReference type="InterPro" id="IPR004090">
    <property type="entry name" value="Chemotax_Me-accpt_rcpt"/>
</dbReference>
<dbReference type="eggNOG" id="COG0840">
    <property type="taxonomic scope" value="Bacteria"/>
</dbReference>
<sequence>MPAAPKKTMRSPGIFSVFAKITLISGVSALIFATLMSWLSNNAATERAKTLTQETARFVTPMVSDQIVGALRFGKSAPAQTLIEEALAATNGQAEGAVALDGKGASFAQDPGSADVPELTRIARSALETGTPTQSTDGFSYAVPIFSGKSDAPIGALAMQWTPKFNIATAHADALRVIKLTGLIALACLGIVAGLAIVLITRPLTRVHRAVSNVAAGALSDVISDQTRRDEIGAIARALDSFRASLAQAEQGHREAHMHSTALDCSTVAVILTDKDQVITYANDAATTLLAVFEAGVRLHNPEFDTKALIGARADQILPDDGSGAPMDSTSHEVQTHEGRLPEGTLRAIVSPVLDESGGTIGYVWEWRDVTEDMRNASLIAAIDTNLLRVDLRLDATIDRANEGFATILGKPLSTLPGHSLSKRILYEGQPVCAHMRKNKTALSGQFILTCESGDEAILEGSANPIFDAKGEMVMFSLLASDQTAITREREARAAAAATTAADQRHVVDALRAGLTRLSEGKLSQSIDEDFPSEYESLRHDFNRALGDLCKAMVQVLENADSIRAETSQINSSSEDMARRTEQQAATLEQTAAALNQITSSVEAAAKSASHANQLVEAAKRHAEQSGEVVNEAVQAMSEIEQSSDKISSITSVIDEIAFQTNLLALNAGVEAARAGEAGRGFAVVASEVRALAQRSSDAAREIADLIESSSLQVKRGVGLVGQAGEALGGIQTSVGDILTYVADSANATQEQSAGLSEVNSAVTQLDQVTQQNAAMFEEALAASHSLDREADMLTQTMARFDLGQPARIAPESTARLEQKGAAPKQSAPAKATTPAPSFSSARAAGKTAQAVKSAPLPAPAADDWEDF</sequence>
<evidence type="ECO:0000313" key="11">
    <source>
        <dbReference type="Proteomes" id="UP000027725"/>
    </source>
</evidence>
<dbReference type="Gene3D" id="1.10.287.950">
    <property type="entry name" value="Methyl-accepting chemotaxis protein"/>
    <property type="match status" value="1"/>
</dbReference>
<feature type="compositionally biased region" description="Low complexity" evidence="6">
    <location>
        <begin position="822"/>
        <end position="845"/>
    </location>
</feature>
<dbReference type="Gene3D" id="1.10.8.500">
    <property type="entry name" value="HAMP domain in histidine kinase"/>
    <property type="match status" value="1"/>
</dbReference>
<dbReference type="RefSeq" id="WP_051693329.1">
    <property type="nucleotide sequence ID" value="NZ_FOVB01000002.1"/>
</dbReference>
<proteinExistence type="inferred from homology"/>
<evidence type="ECO:0000256" key="5">
    <source>
        <dbReference type="SAM" id="Coils"/>
    </source>
</evidence>
<dbReference type="SUPFAM" id="SSF158472">
    <property type="entry name" value="HAMP domain-like"/>
    <property type="match status" value="1"/>
</dbReference>
<feature type="domain" description="Methyl-accepting transducer" evidence="8">
    <location>
        <begin position="559"/>
        <end position="788"/>
    </location>
</feature>
<dbReference type="SUPFAM" id="SSF58104">
    <property type="entry name" value="Methyl-accepting chemotaxis protein (MCP) signaling domain"/>
    <property type="match status" value="1"/>
</dbReference>
<dbReference type="PRINTS" id="PR00260">
    <property type="entry name" value="CHEMTRNSDUCR"/>
</dbReference>
<feature type="region of interest" description="Disordered" evidence="6">
    <location>
        <begin position="814"/>
        <end position="868"/>
    </location>
</feature>
<dbReference type="InterPro" id="IPR000014">
    <property type="entry name" value="PAS"/>
</dbReference>
<evidence type="ECO:0000259" key="9">
    <source>
        <dbReference type="PROSITE" id="PS50885"/>
    </source>
</evidence>
<dbReference type="PROSITE" id="PS50111">
    <property type="entry name" value="CHEMOTAXIS_TRANSDUC_2"/>
    <property type="match status" value="1"/>
</dbReference>
<feature type="transmembrane region" description="Helical" evidence="7">
    <location>
        <begin position="14"/>
        <end position="39"/>
    </location>
</feature>
<dbReference type="AlphaFoldDB" id="A0A074TGS7"/>
<dbReference type="GO" id="GO:0006935">
    <property type="term" value="P:chemotaxis"/>
    <property type="evidence" value="ECO:0007669"/>
    <property type="project" value="UniProtKB-KW"/>
</dbReference>
<accession>A0A074TGS7</accession>
<dbReference type="SMART" id="SM00283">
    <property type="entry name" value="MA"/>
    <property type="match status" value="1"/>
</dbReference>
<dbReference type="Pfam" id="PF00015">
    <property type="entry name" value="MCPsignal"/>
    <property type="match status" value="1"/>
</dbReference>
<feature type="coiled-coil region" evidence="5">
    <location>
        <begin position="571"/>
        <end position="598"/>
    </location>
</feature>
<dbReference type="EMBL" id="JHEH01000004">
    <property type="protein sequence ID" value="KEP70864.1"/>
    <property type="molecule type" value="Genomic_DNA"/>
</dbReference>
<dbReference type="GO" id="GO:0007165">
    <property type="term" value="P:signal transduction"/>
    <property type="evidence" value="ECO:0007669"/>
    <property type="project" value="UniProtKB-KW"/>
</dbReference>
<dbReference type="SUPFAM" id="SSF55785">
    <property type="entry name" value="PYP-like sensor domain (PAS domain)"/>
    <property type="match status" value="2"/>
</dbReference>
<keyword evidence="2" id="KW-0145">Chemotaxis</keyword>